<dbReference type="Pfam" id="PF00106">
    <property type="entry name" value="adh_short"/>
    <property type="match status" value="1"/>
</dbReference>
<evidence type="ECO:0000313" key="2">
    <source>
        <dbReference type="EMBL" id="TCO19996.1"/>
    </source>
</evidence>
<dbReference type="Gene3D" id="3.40.50.720">
    <property type="entry name" value="NAD(P)-binding Rossmann-like Domain"/>
    <property type="match status" value="1"/>
</dbReference>
<evidence type="ECO:0000313" key="3">
    <source>
        <dbReference type="Proteomes" id="UP000295818"/>
    </source>
</evidence>
<protein>
    <submittedName>
        <fullName evidence="2">Short subunit dehydrogenase</fullName>
    </submittedName>
</protein>
<evidence type="ECO:0000256" key="1">
    <source>
        <dbReference type="ARBA" id="ARBA00006484"/>
    </source>
</evidence>
<dbReference type="PRINTS" id="PR00081">
    <property type="entry name" value="GDHRDH"/>
</dbReference>
<dbReference type="Proteomes" id="UP000295818">
    <property type="component" value="Unassembled WGS sequence"/>
</dbReference>
<dbReference type="EMBL" id="SLWM01000009">
    <property type="protein sequence ID" value="TCO19996.1"/>
    <property type="molecule type" value="Genomic_DNA"/>
</dbReference>
<gene>
    <name evidence="2" type="ORF">EV644_10915</name>
</gene>
<dbReference type="InterPro" id="IPR050259">
    <property type="entry name" value="SDR"/>
</dbReference>
<accession>A0ABY2BGV9</accession>
<dbReference type="PANTHER" id="PTHR42879">
    <property type="entry name" value="3-OXOACYL-(ACYL-CARRIER-PROTEIN) REDUCTASE"/>
    <property type="match status" value="1"/>
</dbReference>
<sequence>MTRRALVTGGVSGLGLATVERLRADGIEVVTLDRTAGADVVLDITDEEAVASAVAELGGIDILVNSAGIVGPNQPLWEISTADWDQTFAVNVRGTFQLCRAVIPGMRERGWGRIVNFASMAGKDGNANLSAYSASRQPSSP</sequence>
<reference evidence="2 3" key="1">
    <citation type="journal article" date="2015" name="Stand. Genomic Sci.">
        <title>Genomic Encyclopedia of Bacterial and Archaeal Type Strains, Phase III: the genomes of soil and plant-associated and newly described type strains.</title>
        <authorList>
            <person name="Whitman W.B."/>
            <person name="Woyke T."/>
            <person name="Klenk H.P."/>
            <person name="Zhou Y."/>
            <person name="Lilburn T.G."/>
            <person name="Beck B.J."/>
            <person name="De Vos P."/>
            <person name="Vandamme P."/>
            <person name="Eisen J.A."/>
            <person name="Garrity G."/>
            <person name="Hugenholtz P."/>
            <person name="Kyrpides N.C."/>
        </authorList>
    </citation>
    <scope>NUCLEOTIDE SEQUENCE [LARGE SCALE GENOMIC DNA]</scope>
    <source>
        <strain evidence="2 3">VKM Ac-2538</strain>
    </source>
</reference>
<dbReference type="InterPro" id="IPR036291">
    <property type="entry name" value="NAD(P)-bd_dom_sf"/>
</dbReference>
<dbReference type="SUPFAM" id="SSF51735">
    <property type="entry name" value="NAD(P)-binding Rossmann-fold domains"/>
    <property type="match status" value="1"/>
</dbReference>
<dbReference type="InterPro" id="IPR002347">
    <property type="entry name" value="SDR_fam"/>
</dbReference>
<dbReference type="PANTHER" id="PTHR42879:SF2">
    <property type="entry name" value="3-OXOACYL-[ACYL-CARRIER-PROTEIN] REDUCTASE FABG"/>
    <property type="match status" value="1"/>
</dbReference>
<dbReference type="CDD" id="cd05233">
    <property type="entry name" value="SDR_c"/>
    <property type="match status" value="1"/>
</dbReference>
<proteinExistence type="inferred from homology"/>
<comment type="similarity">
    <text evidence="1">Belongs to the short-chain dehydrogenases/reductases (SDR) family.</text>
</comment>
<dbReference type="PRINTS" id="PR00080">
    <property type="entry name" value="SDRFAMILY"/>
</dbReference>
<keyword evidence="3" id="KW-1185">Reference proteome</keyword>
<name>A0ABY2BGV9_9ACTN</name>
<organism evidence="2 3">
    <name type="scientific">Kribbella orskensis</name>
    <dbReference type="NCBI Taxonomy" id="2512216"/>
    <lineage>
        <taxon>Bacteria</taxon>
        <taxon>Bacillati</taxon>
        <taxon>Actinomycetota</taxon>
        <taxon>Actinomycetes</taxon>
        <taxon>Propionibacteriales</taxon>
        <taxon>Kribbellaceae</taxon>
        <taxon>Kribbella</taxon>
    </lineage>
</organism>
<comment type="caution">
    <text evidence="2">The sequence shown here is derived from an EMBL/GenBank/DDBJ whole genome shotgun (WGS) entry which is preliminary data.</text>
</comment>